<organism evidence="1 2">
    <name type="scientific">Novosphingobium pituita</name>
    <dbReference type="NCBI Taxonomy" id="3056842"/>
    <lineage>
        <taxon>Bacteria</taxon>
        <taxon>Pseudomonadati</taxon>
        <taxon>Pseudomonadota</taxon>
        <taxon>Alphaproteobacteria</taxon>
        <taxon>Sphingomonadales</taxon>
        <taxon>Sphingomonadaceae</taxon>
        <taxon>Novosphingobium</taxon>
    </lineage>
</organism>
<dbReference type="RefSeq" id="WP_317973745.1">
    <property type="nucleotide sequence ID" value="NZ_BTFW01000001.1"/>
</dbReference>
<gene>
    <name evidence="1" type="ORF">NUTIK01_06910</name>
</gene>
<accession>A0ABQ6P5S8</accession>
<keyword evidence="2" id="KW-1185">Reference proteome</keyword>
<dbReference type="Proteomes" id="UP001187221">
    <property type="component" value="Unassembled WGS sequence"/>
</dbReference>
<protein>
    <submittedName>
        <fullName evidence="1">Uncharacterized protein</fullName>
    </submittedName>
</protein>
<reference evidence="1 2" key="1">
    <citation type="submission" date="2023-06" db="EMBL/GenBank/DDBJ databases">
        <title>Draft genome sequence of Novosphingobium sp. strain IK01.</title>
        <authorList>
            <person name="Hatamoto M."/>
            <person name="Ikarashi T."/>
            <person name="Yamaguchi T."/>
        </authorList>
    </citation>
    <scope>NUCLEOTIDE SEQUENCE [LARGE SCALE GENOMIC DNA]</scope>
    <source>
        <strain evidence="1 2">IK01</strain>
    </source>
</reference>
<name>A0ABQ6P5S8_9SPHN</name>
<proteinExistence type="predicted"/>
<evidence type="ECO:0000313" key="2">
    <source>
        <dbReference type="Proteomes" id="UP001187221"/>
    </source>
</evidence>
<comment type="caution">
    <text evidence="1">The sequence shown here is derived from an EMBL/GenBank/DDBJ whole genome shotgun (WGS) entry which is preliminary data.</text>
</comment>
<sequence length="129" mass="14303">MIKVDKNHFLRAALEIGQSGENDTLPYDIDAAFVKEQADDLAGICIELFIAIESGKLENIGKPNDLKVKEFLNGLMIIYERLLVPSGPHGFRITAKIHPFWNLYLNGLGLAIAEANEGDLPPERSLILM</sequence>
<dbReference type="EMBL" id="BTFW01000001">
    <property type="protein sequence ID" value="GMM59914.1"/>
    <property type="molecule type" value="Genomic_DNA"/>
</dbReference>
<evidence type="ECO:0000313" key="1">
    <source>
        <dbReference type="EMBL" id="GMM59914.1"/>
    </source>
</evidence>